<organism evidence="1">
    <name type="scientific">marine metagenome</name>
    <dbReference type="NCBI Taxonomy" id="408172"/>
    <lineage>
        <taxon>unclassified sequences</taxon>
        <taxon>metagenomes</taxon>
        <taxon>ecological metagenomes</taxon>
    </lineage>
</organism>
<feature type="non-terminal residue" evidence="1">
    <location>
        <position position="28"/>
    </location>
</feature>
<protein>
    <submittedName>
        <fullName evidence="1">Uncharacterized protein</fullName>
    </submittedName>
</protein>
<reference evidence="1" key="1">
    <citation type="submission" date="2018-05" db="EMBL/GenBank/DDBJ databases">
        <authorList>
            <person name="Lanie J.A."/>
            <person name="Ng W.-L."/>
            <person name="Kazmierczak K.M."/>
            <person name="Andrzejewski T.M."/>
            <person name="Davidsen T.M."/>
            <person name="Wayne K.J."/>
            <person name="Tettelin H."/>
            <person name="Glass J.I."/>
            <person name="Rusch D."/>
            <person name="Podicherti R."/>
            <person name="Tsui H.-C.T."/>
            <person name="Winkler M.E."/>
        </authorList>
    </citation>
    <scope>NUCLEOTIDE SEQUENCE</scope>
</reference>
<name>A0A383BLK7_9ZZZZ</name>
<accession>A0A383BLK7</accession>
<proteinExistence type="predicted"/>
<sequence length="28" mass="3156">MKALVKKKSGKGLWMEEVPIPKVDTNEV</sequence>
<gene>
    <name evidence="1" type="ORF">METZ01_LOCUS473646</name>
</gene>
<dbReference type="EMBL" id="UINC01201447">
    <property type="protein sequence ID" value="SVE20792.1"/>
    <property type="molecule type" value="Genomic_DNA"/>
</dbReference>
<evidence type="ECO:0000313" key="1">
    <source>
        <dbReference type="EMBL" id="SVE20792.1"/>
    </source>
</evidence>
<dbReference type="AlphaFoldDB" id="A0A383BLK7"/>